<evidence type="ECO:0000313" key="3">
    <source>
        <dbReference type="Proteomes" id="UP001596432"/>
    </source>
</evidence>
<dbReference type="GeneID" id="78822342"/>
<dbReference type="Proteomes" id="UP001596432">
    <property type="component" value="Unassembled WGS sequence"/>
</dbReference>
<protein>
    <submittedName>
        <fullName evidence="2">HalOD1 output domain-containing protein</fullName>
    </submittedName>
</protein>
<comment type="caution">
    <text evidence="2">The sequence shown here is derived from an EMBL/GenBank/DDBJ whole genome shotgun (WGS) entry which is preliminary data.</text>
</comment>
<gene>
    <name evidence="2" type="ORF">ACFQMA_19510</name>
</gene>
<dbReference type="EMBL" id="JBHTAS010000001">
    <property type="protein sequence ID" value="MFC7142010.1"/>
    <property type="molecule type" value="Genomic_DNA"/>
</dbReference>
<proteinExistence type="predicted"/>
<dbReference type="Pfam" id="PF18545">
    <property type="entry name" value="HalOD1"/>
    <property type="match status" value="1"/>
</dbReference>
<keyword evidence="3" id="KW-1185">Reference proteome</keyword>
<dbReference type="InterPro" id="IPR040624">
    <property type="entry name" value="HalOD1"/>
</dbReference>
<evidence type="ECO:0000313" key="2">
    <source>
        <dbReference type="EMBL" id="MFC7142010.1"/>
    </source>
</evidence>
<dbReference type="AlphaFoldDB" id="A0ABD5Y843"/>
<feature type="domain" description="Halobacterial output" evidence="1">
    <location>
        <begin position="24"/>
        <end position="92"/>
    </location>
</feature>
<accession>A0ABD5Y843</accession>
<reference evidence="2 3" key="1">
    <citation type="journal article" date="2019" name="Int. J. Syst. Evol. Microbiol.">
        <title>The Global Catalogue of Microorganisms (GCM) 10K type strain sequencing project: providing services to taxonomists for standard genome sequencing and annotation.</title>
        <authorList>
            <consortium name="The Broad Institute Genomics Platform"/>
            <consortium name="The Broad Institute Genome Sequencing Center for Infectious Disease"/>
            <person name="Wu L."/>
            <person name="Ma J."/>
        </authorList>
    </citation>
    <scope>NUCLEOTIDE SEQUENCE [LARGE SCALE GENOMIC DNA]</scope>
    <source>
        <strain evidence="2 3">XZYJT29</strain>
    </source>
</reference>
<name>A0ABD5Y843_9EURY</name>
<dbReference type="RefSeq" id="WP_274323086.1">
    <property type="nucleotide sequence ID" value="NZ_CP118158.1"/>
</dbReference>
<evidence type="ECO:0000259" key="1">
    <source>
        <dbReference type="Pfam" id="PF18545"/>
    </source>
</evidence>
<organism evidence="2 3">
    <name type="scientific">Halosimplex aquaticum</name>
    <dbReference type="NCBI Taxonomy" id="3026162"/>
    <lineage>
        <taxon>Archaea</taxon>
        <taxon>Methanobacteriati</taxon>
        <taxon>Methanobacteriota</taxon>
        <taxon>Stenosarchaea group</taxon>
        <taxon>Halobacteria</taxon>
        <taxon>Halobacteriales</taxon>
        <taxon>Haloarculaceae</taxon>
        <taxon>Halosimplex</taxon>
    </lineage>
</organism>
<sequence>MINQRAWADSPHAYEADLESVAPESASVAVYRAVAALTDTEPESLDPLGRTVDTDALDALLDGSGDSDCRVSFRYQGFLVEVAAGDSVRLTPLSEGAIGEADP</sequence>